<dbReference type="PROSITE" id="PS00280">
    <property type="entry name" value="BPTI_KUNITZ_1"/>
    <property type="match status" value="1"/>
</dbReference>
<dbReference type="CDD" id="cd00109">
    <property type="entry name" value="Kunitz-type"/>
    <property type="match status" value="1"/>
</dbReference>
<dbReference type="SUPFAM" id="SSF57362">
    <property type="entry name" value="BPTI-like"/>
    <property type="match status" value="1"/>
</dbReference>
<dbReference type="OrthoDB" id="4473401at2759"/>
<dbReference type="InterPro" id="IPR008197">
    <property type="entry name" value="WAP_dom"/>
</dbReference>
<dbReference type="PANTHER" id="PTHR46751">
    <property type="entry name" value="EPPIN"/>
    <property type="match status" value="1"/>
</dbReference>
<keyword evidence="2" id="KW-0732">Signal</keyword>
<accession>A0A8B8CC67</accession>
<dbReference type="InterPro" id="IPR051388">
    <property type="entry name" value="Serpin_venom_toxin"/>
</dbReference>
<dbReference type="GeneID" id="111117429"/>
<dbReference type="InterPro" id="IPR002223">
    <property type="entry name" value="Kunitz_BPTI"/>
</dbReference>
<dbReference type="PANTHER" id="PTHR46751:SF1">
    <property type="entry name" value="WAP FOUR-DISULFIDE CORE DOMAIN PROTEIN 6A"/>
    <property type="match status" value="1"/>
</dbReference>
<evidence type="ECO:0000313" key="5">
    <source>
        <dbReference type="Proteomes" id="UP000694844"/>
    </source>
</evidence>
<dbReference type="RefSeq" id="XP_022312261.1">
    <property type="nucleotide sequence ID" value="XM_022456553.1"/>
</dbReference>
<dbReference type="PROSITE" id="PS50279">
    <property type="entry name" value="BPTI_KUNITZ_2"/>
    <property type="match status" value="1"/>
</dbReference>
<dbReference type="PROSITE" id="PS51390">
    <property type="entry name" value="WAP"/>
    <property type="match status" value="1"/>
</dbReference>
<sequence>MFYFFVVALTIVVVNVQGQGPSLPFPSPPCQGGSRNKPGQCNLKMISPCDCPDDETWCDHDGVCPGSQKCCGWGCGCRRMCAPPGVTYWPPPGKLTSRCQLPKVVGKCKARKLRFYFNSDTGRCERFFYGGCCGNANNFKTYAECCKACT</sequence>
<feature type="domain" description="WAP" evidence="4">
    <location>
        <begin position="34"/>
        <end position="85"/>
    </location>
</feature>
<dbReference type="InterPro" id="IPR036880">
    <property type="entry name" value="Kunitz_BPTI_sf"/>
</dbReference>
<keyword evidence="1" id="KW-1015">Disulfide bond</keyword>
<dbReference type="SMART" id="SM00131">
    <property type="entry name" value="KU"/>
    <property type="match status" value="1"/>
</dbReference>
<keyword evidence="5" id="KW-1185">Reference proteome</keyword>
<protein>
    <submittedName>
        <fullName evidence="6">Eppin-like</fullName>
    </submittedName>
</protein>
<dbReference type="GO" id="GO:0005576">
    <property type="term" value="C:extracellular region"/>
    <property type="evidence" value="ECO:0007669"/>
    <property type="project" value="InterPro"/>
</dbReference>
<organism evidence="5 6">
    <name type="scientific">Crassostrea virginica</name>
    <name type="common">Eastern oyster</name>
    <dbReference type="NCBI Taxonomy" id="6565"/>
    <lineage>
        <taxon>Eukaryota</taxon>
        <taxon>Metazoa</taxon>
        <taxon>Spiralia</taxon>
        <taxon>Lophotrochozoa</taxon>
        <taxon>Mollusca</taxon>
        <taxon>Bivalvia</taxon>
        <taxon>Autobranchia</taxon>
        <taxon>Pteriomorphia</taxon>
        <taxon>Ostreida</taxon>
        <taxon>Ostreoidea</taxon>
        <taxon>Ostreidae</taxon>
        <taxon>Crassostrea</taxon>
    </lineage>
</organism>
<feature type="chain" id="PRO_5034208433" evidence="2">
    <location>
        <begin position="19"/>
        <end position="150"/>
    </location>
</feature>
<dbReference type="Gene3D" id="4.10.410.10">
    <property type="entry name" value="Pancreatic trypsin inhibitor Kunitz domain"/>
    <property type="match status" value="1"/>
</dbReference>
<dbReference type="InterPro" id="IPR020901">
    <property type="entry name" value="Prtase_inh_Kunz-CS"/>
</dbReference>
<gene>
    <name evidence="6" type="primary">LOC111117429</name>
</gene>
<dbReference type="AlphaFoldDB" id="A0A8B8CC67"/>
<dbReference type="KEGG" id="cvn:111117429"/>
<evidence type="ECO:0000313" key="6">
    <source>
        <dbReference type="RefSeq" id="XP_022312261.1"/>
    </source>
</evidence>
<proteinExistence type="predicted"/>
<reference evidence="6" key="1">
    <citation type="submission" date="2025-08" db="UniProtKB">
        <authorList>
            <consortium name="RefSeq"/>
        </authorList>
    </citation>
    <scope>IDENTIFICATION</scope>
    <source>
        <tissue evidence="6">Whole sample</tissue>
    </source>
</reference>
<evidence type="ECO:0000256" key="1">
    <source>
        <dbReference type="ARBA" id="ARBA00023157"/>
    </source>
</evidence>
<feature type="signal peptide" evidence="2">
    <location>
        <begin position="1"/>
        <end position="18"/>
    </location>
</feature>
<dbReference type="GO" id="GO:0004867">
    <property type="term" value="F:serine-type endopeptidase inhibitor activity"/>
    <property type="evidence" value="ECO:0007669"/>
    <property type="project" value="InterPro"/>
</dbReference>
<dbReference type="Proteomes" id="UP000694844">
    <property type="component" value="Chromosome 10"/>
</dbReference>
<evidence type="ECO:0000259" key="4">
    <source>
        <dbReference type="PROSITE" id="PS51390"/>
    </source>
</evidence>
<feature type="domain" description="BPTI/Kunitz inhibitor" evidence="3">
    <location>
        <begin position="99"/>
        <end position="149"/>
    </location>
</feature>
<evidence type="ECO:0000256" key="2">
    <source>
        <dbReference type="SAM" id="SignalP"/>
    </source>
</evidence>
<dbReference type="Pfam" id="PF00014">
    <property type="entry name" value="Kunitz_BPTI"/>
    <property type="match status" value="1"/>
</dbReference>
<name>A0A8B8CC67_CRAVI</name>
<evidence type="ECO:0000259" key="3">
    <source>
        <dbReference type="PROSITE" id="PS50279"/>
    </source>
</evidence>
<dbReference type="PRINTS" id="PR00759">
    <property type="entry name" value="BASICPTASE"/>
</dbReference>